<evidence type="ECO:0008006" key="3">
    <source>
        <dbReference type="Google" id="ProtNLM"/>
    </source>
</evidence>
<sequence>MKWTVVCVFTLLGVMARAFIVPSHSSTRDTRTCVAAEPCVDRRSAFATLVGGTFSVIIAGNSRSANAAEVDCMTDCVKNCKLVAPKDPAYCMDTCQDYCSQTDRTDGLSGSVSSEGGEMGILGRSTAVKGEDKPPLIKIPGLDFSSGKGKKLIGY</sequence>
<dbReference type="AlphaFoldDB" id="A0A7S2UNF5"/>
<evidence type="ECO:0000313" key="2">
    <source>
        <dbReference type="EMBL" id="CAD9823548.1"/>
    </source>
</evidence>
<dbReference type="EMBL" id="HBHQ01022718">
    <property type="protein sequence ID" value="CAD9823548.1"/>
    <property type="molecule type" value="Transcribed_RNA"/>
</dbReference>
<gene>
    <name evidence="2" type="ORF">ASEP1449_LOCUS15382</name>
</gene>
<reference evidence="2" key="1">
    <citation type="submission" date="2021-01" db="EMBL/GenBank/DDBJ databases">
        <authorList>
            <person name="Corre E."/>
            <person name="Pelletier E."/>
            <person name="Niang G."/>
            <person name="Scheremetjew M."/>
            <person name="Finn R."/>
            <person name="Kale V."/>
            <person name="Holt S."/>
            <person name="Cochrane G."/>
            <person name="Meng A."/>
            <person name="Brown T."/>
            <person name="Cohen L."/>
        </authorList>
    </citation>
    <scope>NUCLEOTIDE SEQUENCE</scope>
    <source>
        <strain evidence="2">CCMP2084</strain>
    </source>
</reference>
<feature type="chain" id="PRO_5031018877" description="SREBP regulating gene protein" evidence="1">
    <location>
        <begin position="19"/>
        <end position="155"/>
    </location>
</feature>
<evidence type="ECO:0000256" key="1">
    <source>
        <dbReference type="SAM" id="SignalP"/>
    </source>
</evidence>
<name>A0A7S2UNF5_9STRA</name>
<feature type="signal peptide" evidence="1">
    <location>
        <begin position="1"/>
        <end position="18"/>
    </location>
</feature>
<accession>A0A7S2UNF5</accession>
<organism evidence="2">
    <name type="scientific">Attheya septentrionalis</name>
    <dbReference type="NCBI Taxonomy" id="420275"/>
    <lineage>
        <taxon>Eukaryota</taxon>
        <taxon>Sar</taxon>
        <taxon>Stramenopiles</taxon>
        <taxon>Ochrophyta</taxon>
        <taxon>Bacillariophyta</taxon>
        <taxon>Coscinodiscophyceae</taxon>
        <taxon>Chaetocerotophycidae</taxon>
        <taxon>Chaetocerotales</taxon>
        <taxon>Attheyaceae</taxon>
        <taxon>Attheya</taxon>
    </lineage>
</organism>
<keyword evidence="1" id="KW-0732">Signal</keyword>
<proteinExistence type="predicted"/>
<protein>
    <recommendedName>
        <fullName evidence="3">SREBP regulating gene protein</fullName>
    </recommendedName>
</protein>